<comment type="function">
    <text evidence="3">Required for maturation of urease via the functional incorporation of the urease nickel metallocenter.</text>
</comment>
<comment type="subunit">
    <text evidence="3">UreD, UreF and UreG form a complex that acts as a GTP-hydrolysis-dependent molecular chaperone, activating the urease apoprotein by helping to assemble the nickel containing metallocenter of UreC. The UreE protein probably delivers the nickel.</text>
</comment>
<keyword evidence="3" id="KW-0963">Cytoplasm</keyword>
<evidence type="ECO:0000313" key="4">
    <source>
        <dbReference type="EMBL" id="MBK8889724.1"/>
    </source>
</evidence>
<evidence type="ECO:0000256" key="1">
    <source>
        <dbReference type="ARBA" id="ARBA00007177"/>
    </source>
</evidence>
<dbReference type="GO" id="GO:0016151">
    <property type="term" value="F:nickel cation binding"/>
    <property type="evidence" value="ECO:0007669"/>
    <property type="project" value="UniProtKB-UniRule"/>
</dbReference>
<proteinExistence type="inferred from homology"/>
<reference evidence="4" key="1">
    <citation type="submission" date="2020-10" db="EMBL/GenBank/DDBJ databases">
        <title>Connecting structure to function with the recovery of over 1000 high-quality activated sludge metagenome-assembled genomes encoding full-length rRNA genes using long-read sequencing.</title>
        <authorList>
            <person name="Singleton C.M."/>
            <person name="Petriglieri F."/>
            <person name="Kristensen J.M."/>
            <person name="Kirkegaard R.H."/>
            <person name="Michaelsen T.Y."/>
            <person name="Andersen M.H."/>
            <person name="Karst S.M."/>
            <person name="Dueholm M.S."/>
            <person name="Nielsen P.H."/>
            <person name="Albertsen M."/>
        </authorList>
    </citation>
    <scope>NUCLEOTIDE SEQUENCE</scope>
    <source>
        <strain evidence="4">OdNE_18-Q3-R46-58_BAT3C.305</strain>
    </source>
</reference>
<sequence length="288" mass="30894">MTSRLPVSLPETVSTWHAELQLGFARSGERTVLRENRHSGPLRVQKALYPEGDAVCQTIVLHPPSGIAGGDHLAIAATVDASAHAQLTTPGAGKWYRSGGAEATQRIDFTVGAGATLEWLPQETIIFAGARARMETRVALAADSRFIGWDILCLGRAAAGERFGKGRFDLSCRVDRNRQPIWLERGGFSGSDPMLASPAGWAGATVCGTLLCTFPELPAQAAALLDSCRTTEPADQASHGITVLPGLLVARYLGDNSEAARLWFAELWKILRPACCGRPAILPRIWNT</sequence>
<evidence type="ECO:0000313" key="5">
    <source>
        <dbReference type="Proteomes" id="UP000808146"/>
    </source>
</evidence>
<dbReference type="Proteomes" id="UP000808146">
    <property type="component" value="Unassembled WGS sequence"/>
</dbReference>
<name>A0A9D7LNV0_9RHOO</name>
<dbReference type="EMBL" id="JADKBR010000003">
    <property type="protein sequence ID" value="MBK8889724.1"/>
    <property type="molecule type" value="Genomic_DNA"/>
</dbReference>
<comment type="subcellular location">
    <subcellularLocation>
        <location evidence="3">Cytoplasm</location>
    </subcellularLocation>
</comment>
<comment type="caution">
    <text evidence="4">The sequence shown here is derived from an EMBL/GenBank/DDBJ whole genome shotgun (WGS) entry which is preliminary data.</text>
</comment>
<keyword evidence="2 3" id="KW-0143">Chaperone</keyword>
<evidence type="ECO:0000256" key="2">
    <source>
        <dbReference type="ARBA" id="ARBA00023186"/>
    </source>
</evidence>
<evidence type="ECO:0000256" key="3">
    <source>
        <dbReference type="HAMAP-Rule" id="MF_01384"/>
    </source>
</evidence>
<accession>A0A9D7LNV0</accession>
<dbReference type="Pfam" id="PF01774">
    <property type="entry name" value="UreD"/>
    <property type="match status" value="1"/>
</dbReference>
<dbReference type="AlphaFoldDB" id="A0A9D7LNV0"/>
<dbReference type="PANTHER" id="PTHR33643">
    <property type="entry name" value="UREASE ACCESSORY PROTEIN D"/>
    <property type="match status" value="1"/>
</dbReference>
<dbReference type="HAMAP" id="MF_01384">
    <property type="entry name" value="UreD"/>
    <property type="match status" value="1"/>
</dbReference>
<gene>
    <name evidence="3" type="primary">ureD</name>
    <name evidence="4" type="ORF">IPN75_04675</name>
</gene>
<keyword evidence="3" id="KW-0996">Nickel insertion</keyword>
<dbReference type="GO" id="GO:0005737">
    <property type="term" value="C:cytoplasm"/>
    <property type="evidence" value="ECO:0007669"/>
    <property type="project" value="UniProtKB-SubCell"/>
</dbReference>
<protein>
    <recommendedName>
        <fullName evidence="3">Urease accessory protein UreD</fullName>
    </recommendedName>
</protein>
<organism evidence="4 5">
    <name type="scientific">Candidatus Dechloromonas phosphorivorans</name>
    <dbReference type="NCBI Taxonomy" id="2899244"/>
    <lineage>
        <taxon>Bacteria</taxon>
        <taxon>Pseudomonadati</taxon>
        <taxon>Pseudomonadota</taxon>
        <taxon>Betaproteobacteria</taxon>
        <taxon>Rhodocyclales</taxon>
        <taxon>Azonexaceae</taxon>
        <taxon>Dechloromonas</taxon>
    </lineage>
</organism>
<comment type="similarity">
    <text evidence="1 3">Belongs to the UreD family.</text>
</comment>
<dbReference type="InterPro" id="IPR002669">
    <property type="entry name" value="UreD"/>
</dbReference>
<dbReference type="PANTHER" id="PTHR33643:SF1">
    <property type="entry name" value="UREASE ACCESSORY PROTEIN D"/>
    <property type="match status" value="1"/>
</dbReference>